<sequence length="159" mass="17266">MERLLLVAARAVIGFRGHTDLPTHAAHALARGLDSPALREVAGLGPTDPAREVFAEALRELGADWPDEPTAHLLLAREAASAILAEEDGDTVRELAETVYLHLCHARTGHERWLDFCFSLECPPSTRDRLLADIRSAARALPDVPLSPCRAGVPGRRGR</sequence>
<proteinExistence type="predicted"/>
<dbReference type="RefSeq" id="WP_068689389.1">
    <property type="nucleotide sequence ID" value="NZ_CP063196.1"/>
</dbReference>
<evidence type="ECO:0000313" key="2">
    <source>
        <dbReference type="Proteomes" id="UP000265719"/>
    </source>
</evidence>
<name>A0AA97M4U6_9ACTN</name>
<evidence type="ECO:0000313" key="1">
    <source>
        <dbReference type="EMBL" id="UOE20350.1"/>
    </source>
</evidence>
<dbReference type="AlphaFoldDB" id="A0AA97M4U6"/>
<organism evidence="1 2">
    <name type="scientific">Thermobifida halotolerans</name>
    <dbReference type="NCBI Taxonomy" id="483545"/>
    <lineage>
        <taxon>Bacteria</taxon>
        <taxon>Bacillati</taxon>
        <taxon>Actinomycetota</taxon>
        <taxon>Actinomycetes</taxon>
        <taxon>Streptosporangiales</taxon>
        <taxon>Nocardiopsidaceae</taxon>
        <taxon>Thermobifida</taxon>
    </lineage>
</organism>
<gene>
    <name evidence="1" type="ORF">NI17_003680</name>
</gene>
<reference evidence="1" key="1">
    <citation type="submission" date="2020-10" db="EMBL/GenBank/DDBJ databases">
        <title>De novo genome project of the cellulose decomposer Thermobifida halotolerans type strain.</title>
        <authorList>
            <person name="Nagy I."/>
            <person name="Horvath B."/>
            <person name="Kukolya J."/>
            <person name="Nagy I."/>
            <person name="Orsini M."/>
        </authorList>
    </citation>
    <scope>NUCLEOTIDE SEQUENCE</scope>
    <source>
        <strain evidence="1">DSM 44931</strain>
    </source>
</reference>
<keyword evidence="2" id="KW-1185">Reference proteome</keyword>
<dbReference type="EMBL" id="CP063196">
    <property type="protein sequence ID" value="UOE20350.1"/>
    <property type="molecule type" value="Genomic_DNA"/>
</dbReference>
<dbReference type="KEGG" id="thao:NI17_003680"/>
<accession>A0AA97M4U6</accession>
<protein>
    <submittedName>
        <fullName evidence="1">Uncharacterized protein</fullName>
    </submittedName>
</protein>
<dbReference type="Proteomes" id="UP000265719">
    <property type="component" value="Chromosome"/>
</dbReference>